<accession>A0ABT4S1W3</accession>
<comment type="caution">
    <text evidence="2">The sequence shown here is derived from an EMBL/GenBank/DDBJ whole genome shotgun (WGS) entry which is preliminary data.</text>
</comment>
<protein>
    <submittedName>
        <fullName evidence="2">Uncharacterized protein</fullName>
    </submittedName>
</protein>
<name>A0ABT4S1W3_9FLAO</name>
<reference evidence="2" key="1">
    <citation type="submission" date="2022-11" db="EMBL/GenBank/DDBJ databases">
        <title>Refractory cell wall polysaccharides provide important carbon source for microbial heterotrophs in the hadal ocean.</title>
        <authorList>
            <person name="Zhu X."/>
        </authorList>
    </citation>
    <scope>NUCLEOTIDE SEQUENCE</scope>
    <source>
        <strain evidence="2">MTRN7</strain>
    </source>
</reference>
<feature type="transmembrane region" description="Helical" evidence="1">
    <location>
        <begin position="6"/>
        <end position="27"/>
    </location>
</feature>
<gene>
    <name evidence="2" type="ORF">OOZ35_11215</name>
</gene>
<dbReference type="RefSeq" id="WP_223878881.1">
    <property type="nucleotide sequence ID" value="NZ_CAXQEU010000043.1"/>
</dbReference>
<keyword evidence="1" id="KW-0812">Transmembrane</keyword>
<dbReference type="EMBL" id="JAPFGC010000002">
    <property type="protein sequence ID" value="MDA0178062.1"/>
    <property type="molecule type" value="Genomic_DNA"/>
</dbReference>
<dbReference type="Proteomes" id="UP001149142">
    <property type="component" value="Unassembled WGS sequence"/>
</dbReference>
<keyword evidence="1" id="KW-1133">Transmembrane helix</keyword>
<evidence type="ECO:0000313" key="2">
    <source>
        <dbReference type="EMBL" id="MDA0178062.1"/>
    </source>
</evidence>
<keyword evidence="1" id="KW-0472">Membrane</keyword>
<evidence type="ECO:0000313" key="3">
    <source>
        <dbReference type="Proteomes" id="UP001149142"/>
    </source>
</evidence>
<sequence>MSKQFISIFFSILFLGLITAPSIIVVVDSDIDISVLYSVSEEEEEIKSLKLVVTNTKEDSECLIVNEDFPNLDYLFKSYTKPDLNLISPPPDYNLL</sequence>
<organism evidence="2 3">
    <name type="scientific">Mesoflavibacter profundi</name>
    <dbReference type="NCBI Taxonomy" id="2708110"/>
    <lineage>
        <taxon>Bacteria</taxon>
        <taxon>Pseudomonadati</taxon>
        <taxon>Bacteroidota</taxon>
        <taxon>Flavobacteriia</taxon>
        <taxon>Flavobacteriales</taxon>
        <taxon>Flavobacteriaceae</taxon>
        <taxon>Mesoflavibacter</taxon>
    </lineage>
</organism>
<evidence type="ECO:0000256" key="1">
    <source>
        <dbReference type="SAM" id="Phobius"/>
    </source>
</evidence>
<keyword evidence="3" id="KW-1185">Reference proteome</keyword>
<proteinExistence type="predicted"/>